<dbReference type="InterPro" id="IPR036249">
    <property type="entry name" value="Thioredoxin-like_sf"/>
</dbReference>
<keyword evidence="5" id="KW-1185">Reference proteome</keyword>
<comment type="caution">
    <text evidence="4">The sequence shown here is derived from an EMBL/GenBank/DDBJ whole genome shotgun (WGS) entry which is preliminary data.</text>
</comment>
<keyword evidence="2" id="KW-0732">Signal</keyword>
<gene>
    <name evidence="4" type="ORF">ACCQ41_06410</name>
</gene>
<dbReference type="RefSeq" id="WP_410031551.1">
    <property type="nucleotide sequence ID" value="NZ_JBGMEI010000009.1"/>
</dbReference>
<feature type="chain" id="PRO_5045381499" evidence="2">
    <location>
        <begin position="19"/>
        <end position="196"/>
    </location>
</feature>
<evidence type="ECO:0000313" key="4">
    <source>
        <dbReference type="EMBL" id="MFO3665873.1"/>
    </source>
</evidence>
<organism evidence="4 5">
    <name type="scientific">Anaerococcus martiniensis</name>
    <dbReference type="NCBI Taxonomy" id="3115615"/>
    <lineage>
        <taxon>Bacteria</taxon>
        <taxon>Bacillati</taxon>
        <taxon>Bacillota</taxon>
        <taxon>Tissierellia</taxon>
        <taxon>Tissierellales</taxon>
        <taxon>Peptoniphilaceae</taxon>
        <taxon>Anaerococcus</taxon>
    </lineage>
</organism>
<dbReference type="PANTHER" id="PTHR42852:SF16">
    <property type="entry name" value="THIOL:DISULFIDE INTERCHANGE PROTEIN TLPA"/>
    <property type="match status" value="1"/>
</dbReference>
<dbReference type="PROSITE" id="PS51257">
    <property type="entry name" value="PROKAR_LIPOPROTEIN"/>
    <property type="match status" value="1"/>
</dbReference>
<dbReference type="CDD" id="cd02966">
    <property type="entry name" value="TlpA_like_family"/>
    <property type="match status" value="1"/>
</dbReference>
<feature type="region of interest" description="Disordered" evidence="1">
    <location>
        <begin position="42"/>
        <end position="67"/>
    </location>
</feature>
<evidence type="ECO:0000256" key="1">
    <source>
        <dbReference type="SAM" id="MobiDB-lite"/>
    </source>
</evidence>
<sequence length="196" mass="22329">MKKLILLAIFALSLTLSSCDQQNKEDIDDQKLQAENQVEENINQQIKNEKEIEDEKETESEDSIVLEDKDGNPVSLADYKGKKTFVEFWASWCPICLTGLEQLDQLSKNASDYNIVSVVSPGLLGEMPKDEFIEWFDDLGHENIEVIFDTNGEFIDEFNIRSTPTNVFLNSDGDVEKVLPGQMPEEMIKEILAEFE</sequence>
<name>A0ABW9MA73_9FIRM</name>
<dbReference type="InterPro" id="IPR013740">
    <property type="entry name" value="Redoxin"/>
</dbReference>
<dbReference type="Gene3D" id="3.40.30.10">
    <property type="entry name" value="Glutaredoxin"/>
    <property type="match status" value="1"/>
</dbReference>
<dbReference type="Pfam" id="PF08534">
    <property type="entry name" value="Redoxin"/>
    <property type="match status" value="1"/>
</dbReference>
<evidence type="ECO:0000259" key="3">
    <source>
        <dbReference type="PROSITE" id="PS51352"/>
    </source>
</evidence>
<dbReference type="PROSITE" id="PS51352">
    <property type="entry name" value="THIOREDOXIN_2"/>
    <property type="match status" value="1"/>
</dbReference>
<evidence type="ECO:0000313" key="5">
    <source>
        <dbReference type="Proteomes" id="UP001637996"/>
    </source>
</evidence>
<dbReference type="Proteomes" id="UP001637996">
    <property type="component" value="Unassembled WGS sequence"/>
</dbReference>
<proteinExistence type="predicted"/>
<protein>
    <submittedName>
        <fullName evidence="4">Redoxin family protein</fullName>
    </submittedName>
</protein>
<reference evidence="4 5" key="1">
    <citation type="journal article" date="2025" name="Anaerobe">
        <title>Description of Anaerococcus kampingiae sp. nov., Anaerococcus groningensis sp. nov., Anaerococcus martiniensis sp. nov., and Anaerococcus cruorum sp. nov., isolated from human clinical specimens.</title>
        <authorList>
            <person name="Boiten K.E."/>
            <person name="Meijer J."/>
            <person name="van Wezel E.M."/>
            <person name="Veloo A.C.M."/>
        </authorList>
    </citation>
    <scope>NUCLEOTIDE SEQUENCE [LARGE SCALE GENOMIC DNA]</scope>
    <source>
        <strain evidence="4 5">ENR0831</strain>
    </source>
</reference>
<feature type="domain" description="Thioredoxin" evidence="3">
    <location>
        <begin position="55"/>
        <end position="196"/>
    </location>
</feature>
<dbReference type="EMBL" id="JBGMEI010000009">
    <property type="protein sequence ID" value="MFO3665873.1"/>
    <property type="molecule type" value="Genomic_DNA"/>
</dbReference>
<feature type="compositionally biased region" description="Acidic residues" evidence="1">
    <location>
        <begin position="51"/>
        <end position="65"/>
    </location>
</feature>
<dbReference type="InterPro" id="IPR050553">
    <property type="entry name" value="Thioredoxin_ResA/DsbE_sf"/>
</dbReference>
<dbReference type="PANTHER" id="PTHR42852">
    <property type="entry name" value="THIOL:DISULFIDE INTERCHANGE PROTEIN DSBE"/>
    <property type="match status" value="1"/>
</dbReference>
<dbReference type="InterPro" id="IPR013766">
    <property type="entry name" value="Thioredoxin_domain"/>
</dbReference>
<feature type="signal peptide" evidence="2">
    <location>
        <begin position="1"/>
        <end position="18"/>
    </location>
</feature>
<dbReference type="SUPFAM" id="SSF52833">
    <property type="entry name" value="Thioredoxin-like"/>
    <property type="match status" value="1"/>
</dbReference>
<evidence type="ECO:0000256" key="2">
    <source>
        <dbReference type="SAM" id="SignalP"/>
    </source>
</evidence>
<accession>A0ABW9MA73</accession>